<feature type="transmembrane region" description="Helical" evidence="1">
    <location>
        <begin position="192"/>
        <end position="211"/>
    </location>
</feature>
<sequence length="291" mass="31820">MAAPSTVESDLPGLFRDADRAAIERQGRYLAVSRIGLIAAVVASIGSALSIDVTPSLDLGGAISGLAFLVGGGLTLYLFRRRPDRAWYESRAAAESIKTLAWQFCMRGGSLDRDTPGDERHFAREVAAVAGAMRHAGLTVTGHNAGVTETMRAVRELPLADRQAIYRAQRIDDQHRYYTRKAEENRRRARRWFLWAIAFQAAGVVLAWLKATNVVDADLLGIASTAAASALAWVQTRDSQNLAESYRVAANELSLIAESAPPDDPEAWSLYVGDGERAISREHTLWLARRS</sequence>
<name>A0ABS1W522_9ACTN</name>
<reference evidence="4 5" key="1">
    <citation type="submission" date="2021-01" db="EMBL/GenBank/DDBJ databases">
        <title>Actinoplanes sp. nov. LDG1-01 isolated from lichen.</title>
        <authorList>
            <person name="Saeng-In P."/>
            <person name="Phongsopitanun W."/>
            <person name="Kanchanasin P."/>
            <person name="Yuki M."/>
            <person name="Kudo T."/>
            <person name="Ohkuma M."/>
            <person name="Tanasupawat S."/>
        </authorList>
    </citation>
    <scope>NUCLEOTIDE SEQUENCE [LARGE SCALE GENOMIC DNA]</scope>
    <source>
        <strain evidence="4 5">LDG1-01</strain>
    </source>
</reference>
<feature type="transmembrane region" description="Helical" evidence="1">
    <location>
        <begin position="59"/>
        <end position="79"/>
    </location>
</feature>
<evidence type="ECO:0000259" key="3">
    <source>
        <dbReference type="Pfam" id="PF18184"/>
    </source>
</evidence>
<accession>A0ABS1W522</accession>
<dbReference type="EMBL" id="JAENHO010000023">
    <property type="protein sequence ID" value="MBL7261846.1"/>
    <property type="molecule type" value="Genomic_DNA"/>
</dbReference>
<dbReference type="InterPro" id="IPR040884">
    <property type="entry name" value="SLATT_1"/>
</dbReference>
<organism evidence="4 5">
    <name type="scientific">Paractinoplanes lichenicola</name>
    <dbReference type="NCBI Taxonomy" id="2802976"/>
    <lineage>
        <taxon>Bacteria</taxon>
        <taxon>Bacillati</taxon>
        <taxon>Actinomycetota</taxon>
        <taxon>Actinomycetes</taxon>
        <taxon>Micromonosporales</taxon>
        <taxon>Micromonosporaceae</taxon>
        <taxon>Paractinoplanes</taxon>
    </lineage>
</organism>
<dbReference type="NCBIfam" id="NF033634">
    <property type="entry name" value="SLATT_1"/>
    <property type="match status" value="1"/>
</dbReference>
<proteinExistence type="predicted"/>
<comment type="caution">
    <text evidence="4">The sequence shown here is derived from an EMBL/GenBank/DDBJ whole genome shotgun (WGS) entry which is preliminary data.</text>
</comment>
<evidence type="ECO:0000313" key="5">
    <source>
        <dbReference type="Proteomes" id="UP000598996"/>
    </source>
</evidence>
<keyword evidence="1" id="KW-0812">Transmembrane</keyword>
<dbReference type="InterPro" id="IPR041116">
    <property type="entry name" value="SLATT_3"/>
</dbReference>
<evidence type="ECO:0000256" key="1">
    <source>
        <dbReference type="SAM" id="Phobius"/>
    </source>
</evidence>
<evidence type="ECO:0000259" key="2">
    <source>
        <dbReference type="Pfam" id="PF18181"/>
    </source>
</evidence>
<dbReference type="Proteomes" id="UP000598996">
    <property type="component" value="Unassembled WGS sequence"/>
</dbReference>
<keyword evidence="1" id="KW-0472">Membrane</keyword>
<evidence type="ECO:0000313" key="4">
    <source>
        <dbReference type="EMBL" id="MBL7261846.1"/>
    </source>
</evidence>
<protein>
    <submittedName>
        <fullName evidence="4">DUF4231 domain-containing protein</fullName>
    </submittedName>
</protein>
<feature type="domain" description="SMODS and SLOG-associating 2TM effector" evidence="2">
    <location>
        <begin position="166"/>
        <end position="286"/>
    </location>
</feature>
<feature type="transmembrane region" description="Helical" evidence="1">
    <location>
        <begin position="35"/>
        <end position="53"/>
    </location>
</feature>
<dbReference type="Pfam" id="PF18181">
    <property type="entry name" value="SLATT_1"/>
    <property type="match status" value="1"/>
</dbReference>
<keyword evidence="1" id="KW-1133">Transmembrane helix</keyword>
<keyword evidence="5" id="KW-1185">Reference proteome</keyword>
<dbReference type="Pfam" id="PF18184">
    <property type="entry name" value="SLATT_3"/>
    <property type="match status" value="1"/>
</dbReference>
<dbReference type="RefSeq" id="WP_203078323.1">
    <property type="nucleotide sequence ID" value="NZ_JAENHO010000023.1"/>
</dbReference>
<gene>
    <name evidence="4" type="ORF">JKJ07_46985</name>
</gene>
<dbReference type="NCBIfam" id="NF033610">
    <property type="entry name" value="SLATT_3"/>
    <property type="match status" value="1"/>
</dbReference>
<feature type="domain" description="SMODS and SLOG-associating 2TM effector" evidence="3">
    <location>
        <begin position="12"/>
        <end position="163"/>
    </location>
</feature>